<dbReference type="GO" id="GO:0016020">
    <property type="term" value="C:membrane"/>
    <property type="evidence" value="ECO:0007669"/>
    <property type="project" value="UniProtKB-SubCell"/>
</dbReference>
<keyword evidence="4 6" id="KW-0472">Membrane</keyword>
<evidence type="ECO:0000256" key="5">
    <source>
        <dbReference type="SAM" id="MobiDB-lite"/>
    </source>
</evidence>
<comment type="subcellular location">
    <subcellularLocation>
        <location evidence="1">Membrane</location>
        <topology evidence="1">Multi-pass membrane protein</topology>
    </subcellularLocation>
</comment>
<dbReference type="OrthoDB" id="5546837at2759"/>
<feature type="transmembrane region" description="Helical" evidence="6">
    <location>
        <begin position="142"/>
        <end position="159"/>
    </location>
</feature>
<keyword evidence="3 6" id="KW-1133">Transmembrane helix</keyword>
<evidence type="ECO:0000256" key="4">
    <source>
        <dbReference type="ARBA" id="ARBA00023136"/>
    </source>
</evidence>
<name>A0A0D2PLL4_HYPSF</name>
<accession>A0A0D2PLL4</accession>
<dbReference type="EMBL" id="KN817519">
    <property type="protein sequence ID" value="KJA29226.1"/>
    <property type="molecule type" value="Genomic_DNA"/>
</dbReference>
<feature type="transmembrane region" description="Helical" evidence="6">
    <location>
        <begin position="113"/>
        <end position="130"/>
    </location>
</feature>
<evidence type="ECO:0000313" key="7">
    <source>
        <dbReference type="EMBL" id="KJA29226.1"/>
    </source>
</evidence>
<dbReference type="PANTHER" id="PTHR36460">
    <property type="entry name" value="UPF0132 DOMAIN PROTEIN (AFU_ORTHOLOGUE AFUA_3G10255)"/>
    <property type="match status" value="1"/>
</dbReference>
<reference evidence="8" key="1">
    <citation type="submission" date="2014-04" db="EMBL/GenBank/DDBJ databases">
        <title>Evolutionary Origins and Diversification of the Mycorrhizal Mutualists.</title>
        <authorList>
            <consortium name="DOE Joint Genome Institute"/>
            <consortium name="Mycorrhizal Genomics Consortium"/>
            <person name="Kohler A."/>
            <person name="Kuo A."/>
            <person name="Nagy L.G."/>
            <person name="Floudas D."/>
            <person name="Copeland A."/>
            <person name="Barry K.W."/>
            <person name="Cichocki N."/>
            <person name="Veneault-Fourrey C."/>
            <person name="LaButti K."/>
            <person name="Lindquist E.A."/>
            <person name="Lipzen A."/>
            <person name="Lundell T."/>
            <person name="Morin E."/>
            <person name="Murat C."/>
            <person name="Riley R."/>
            <person name="Ohm R."/>
            <person name="Sun H."/>
            <person name="Tunlid A."/>
            <person name="Henrissat B."/>
            <person name="Grigoriev I.V."/>
            <person name="Hibbett D.S."/>
            <person name="Martin F."/>
        </authorList>
    </citation>
    <scope>NUCLEOTIDE SEQUENCE [LARGE SCALE GENOMIC DNA]</scope>
    <source>
        <strain evidence="8">FD-334 SS-4</strain>
    </source>
</reference>
<sequence>MSASQFASFTAYTAPPDEISTTITTSHTSNASHNAWFSHSHESSYQSGAVPTFSDPPRNKSTDLREEPPINQWETKSGYRVNLLAFSAYLFGPISALLLLIFETQNDYVRFHAYQSALLTTPLVFIRTLLSVTQCPSWIKTVSTLTIVVISLSASLIAYRDASQHDLVYFHVPLIGGIAETWLYQE</sequence>
<feature type="compositionally biased region" description="Basic and acidic residues" evidence="5">
    <location>
        <begin position="57"/>
        <end position="68"/>
    </location>
</feature>
<feature type="region of interest" description="Disordered" evidence="5">
    <location>
        <begin position="47"/>
        <end position="69"/>
    </location>
</feature>
<dbReference type="OMA" id="IRMDFEA"/>
<evidence type="ECO:0000256" key="1">
    <source>
        <dbReference type="ARBA" id="ARBA00004141"/>
    </source>
</evidence>
<evidence type="ECO:0000256" key="2">
    <source>
        <dbReference type="ARBA" id="ARBA00022692"/>
    </source>
</evidence>
<organism evidence="7 8">
    <name type="scientific">Hypholoma sublateritium (strain FD-334 SS-4)</name>
    <dbReference type="NCBI Taxonomy" id="945553"/>
    <lineage>
        <taxon>Eukaryota</taxon>
        <taxon>Fungi</taxon>
        <taxon>Dikarya</taxon>
        <taxon>Basidiomycota</taxon>
        <taxon>Agaricomycotina</taxon>
        <taxon>Agaricomycetes</taxon>
        <taxon>Agaricomycetidae</taxon>
        <taxon>Agaricales</taxon>
        <taxon>Agaricineae</taxon>
        <taxon>Strophariaceae</taxon>
        <taxon>Hypholoma</taxon>
    </lineage>
</organism>
<gene>
    <name evidence="7" type="ORF">HYPSUDRAFT_32615</name>
</gene>
<keyword evidence="2 6" id="KW-0812">Transmembrane</keyword>
<dbReference type="STRING" id="945553.A0A0D2PLL4"/>
<evidence type="ECO:0000256" key="6">
    <source>
        <dbReference type="SAM" id="Phobius"/>
    </source>
</evidence>
<feature type="transmembrane region" description="Helical" evidence="6">
    <location>
        <begin position="81"/>
        <end position="101"/>
    </location>
</feature>
<evidence type="ECO:0000313" key="8">
    <source>
        <dbReference type="Proteomes" id="UP000054270"/>
    </source>
</evidence>
<dbReference type="PANTHER" id="PTHR36460:SF1">
    <property type="entry name" value="UPF0132 DOMAIN PROTEIN (AFU_ORTHOLOGUE AFUA_3G10255)"/>
    <property type="match status" value="1"/>
</dbReference>
<dbReference type="Proteomes" id="UP000054270">
    <property type="component" value="Unassembled WGS sequence"/>
</dbReference>
<proteinExistence type="predicted"/>
<dbReference type="AlphaFoldDB" id="A0A0D2PLL4"/>
<keyword evidence="8" id="KW-1185">Reference proteome</keyword>
<protein>
    <submittedName>
        <fullName evidence="7">Uncharacterized protein</fullName>
    </submittedName>
</protein>
<evidence type="ECO:0000256" key="3">
    <source>
        <dbReference type="ARBA" id="ARBA00022989"/>
    </source>
</evidence>